<evidence type="ECO:0000256" key="1">
    <source>
        <dbReference type="SAM" id="Coils"/>
    </source>
</evidence>
<feature type="coiled-coil region" evidence="1">
    <location>
        <begin position="777"/>
        <end position="804"/>
    </location>
</feature>
<name>G0MA76_CAEBE</name>
<dbReference type="OrthoDB" id="5877453at2759"/>
<dbReference type="AlphaFoldDB" id="G0MA76"/>
<feature type="region of interest" description="Disordered" evidence="2">
    <location>
        <begin position="271"/>
        <end position="485"/>
    </location>
</feature>
<feature type="compositionally biased region" description="Acidic residues" evidence="2">
    <location>
        <begin position="1066"/>
        <end position="1078"/>
    </location>
</feature>
<dbReference type="EMBL" id="GL379787">
    <property type="protein sequence ID" value="EGT31062.1"/>
    <property type="molecule type" value="Genomic_DNA"/>
</dbReference>
<keyword evidence="3" id="KW-0812">Transmembrane</keyword>
<dbReference type="HOGENOM" id="CLU_283017_0_0_1"/>
<feature type="region of interest" description="Disordered" evidence="2">
    <location>
        <begin position="1032"/>
        <end position="1102"/>
    </location>
</feature>
<feature type="compositionally biased region" description="Basic and acidic residues" evidence="2">
    <location>
        <begin position="330"/>
        <end position="359"/>
    </location>
</feature>
<sequence length="1102" mass="128401">MSAYSGKKSSKKLKKVKKTKRSIEQSENLEGTKRIKPMAPIRRPQGKINGEGPQQNSRGDPVSKQEFIAEGGPYGKNNRHQDTIHIPSSSEPPLKKRVTQSHIRTAEEQENHNNLIKEALQKGSSQVTLVMRQKNLWVLAVSLIIGSQGSFDEQRIGNEQHQYDPRTTMPTPIPNLQLYGTIGAIIGIIGFLVVGNVAMCYCGGFKWIGNWFRRKFGKNQTDDFPSPLPIAAPPTTPPQRSFLDWFRFWKKRELTPDEYVHQNKVPYVKNSSRRIIPSANRGPGESQRLVNNEPNRRPADQEHGKTVLRNTGREIVDITNKKQPKPAPKNNEEQKHDDSAAVKDYEDGSKRSVEDKKGPIEIQLPVYDEPVGSSTESEFDEMLKQLRGAESGSVDKEQPAEPNKEAEKAEEDAAVKEFEDSLKRTVEDEGKAKENQKRLEELEEDIRKRKKELKKKEEEEKRRRDTSSDAGDFAEADEIDRKFREDMDRQNREFNEKMEELRRQRKEKQRLADEEFQELHREMQKRLAAFLACLQLKERFNEKKEEWEDFLKKLRELLVKIINSYYDLQKEIKNFDSTDEFSQSCLDSEAEMFAKKVANAQHMFSNAFNNLKTLTENYDDRIFIKMIMKSISKQAHLCDDVGVELVNVLEQKSKNIKKLDELVSRIDSQGIPTTGRLTKESVHARQEEYITLFSSFLFFTFKNLFWYSRPTGTAPTSESPDEIQRLAPIEHMDMFKKEHREEMEQLRRPRREKQRIADEELQELRRTMYERLSLQVHMQSEQRLIKKEKKMEDLLKKLREILEITISAYSDFQKEINNTDEFSQSCVDSKGEMFAKKLADAQNMFFNAFNNLKFLTEDHDDKTFIKMIMKTISDQASLCNDVWVLVWVLDEKSRDIRKLDKLISRLDSQEIPTTGRLTKESVHEKRKKDYANIKDVPFPEWFRYFMLIPNRDSSIRVPRAENIGSSSQSYEGDAQSRYMLNSIASPQGSAETLEQEVNQLVADYQDSMRRSEVETQLQGLLYERIRQLEQKRNRLSQSSQSTMSNFPVVRNINPEPEDSLQGSMTEIDDGDSTDEENEAFQRQLQEQAERHARELEQVRQRR</sequence>
<protein>
    <submittedName>
        <fullName evidence="4">Uncharacterized protein</fullName>
    </submittedName>
</protein>
<dbReference type="PANTHER" id="PTHR21566">
    <property type="entry name" value="CILIA- AND FLAGELLA-ASSOCIATED PROTEIN 251-LIKE-RELATED-RELATED"/>
    <property type="match status" value="1"/>
</dbReference>
<feature type="compositionally biased region" description="Polar residues" evidence="2">
    <location>
        <begin position="1035"/>
        <end position="1045"/>
    </location>
</feature>
<accession>G0MA76</accession>
<dbReference type="PANTHER" id="PTHR21566:SF6">
    <property type="entry name" value="TRANSMEMBRANE PROTEIN"/>
    <property type="match status" value="1"/>
</dbReference>
<dbReference type="InterPro" id="IPR007883">
    <property type="entry name" value="DUF713"/>
</dbReference>
<gene>
    <name evidence="4" type="ORF">CAEBREN_11232</name>
</gene>
<reference evidence="5" key="1">
    <citation type="submission" date="2011-07" db="EMBL/GenBank/DDBJ databases">
        <authorList>
            <consortium name="Caenorhabditis brenneri Sequencing and Analysis Consortium"/>
            <person name="Wilson R.K."/>
        </authorList>
    </citation>
    <scope>NUCLEOTIDE SEQUENCE [LARGE SCALE GENOMIC DNA]</scope>
    <source>
        <strain evidence="5">PB2801</strain>
    </source>
</reference>
<dbReference type="Pfam" id="PF05218">
    <property type="entry name" value="DUF713"/>
    <property type="match status" value="2"/>
</dbReference>
<keyword evidence="3" id="KW-1133">Transmembrane helix</keyword>
<keyword evidence="5" id="KW-1185">Reference proteome</keyword>
<dbReference type="eggNOG" id="ENOG502THI5">
    <property type="taxonomic scope" value="Eukaryota"/>
</dbReference>
<feature type="compositionally biased region" description="Basic and acidic residues" evidence="2">
    <location>
        <begin position="294"/>
        <end position="320"/>
    </location>
</feature>
<evidence type="ECO:0000313" key="5">
    <source>
        <dbReference type="Proteomes" id="UP000008068"/>
    </source>
</evidence>
<dbReference type="Proteomes" id="UP000008068">
    <property type="component" value="Unassembled WGS sequence"/>
</dbReference>
<keyword evidence="3" id="KW-0472">Membrane</keyword>
<dbReference type="InParanoid" id="G0MA76"/>
<organism evidence="5">
    <name type="scientific">Caenorhabditis brenneri</name>
    <name type="common">Nematode worm</name>
    <dbReference type="NCBI Taxonomy" id="135651"/>
    <lineage>
        <taxon>Eukaryota</taxon>
        <taxon>Metazoa</taxon>
        <taxon>Ecdysozoa</taxon>
        <taxon>Nematoda</taxon>
        <taxon>Chromadorea</taxon>
        <taxon>Rhabditida</taxon>
        <taxon>Rhabditina</taxon>
        <taxon>Rhabditomorpha</taxon>
        <taxon>Rhabditoidea</taxon>
        <taxon>Rhabditidae</taxon>
        <taxon>Peloderinae</taxon>
        <taxon>Caenorhabditis</taxon>
    </lineage>
</organism>
<proteinExistence type="predicted"/>
<feature type="compositionally biased region" description="Basic and acidic residues" evidence="2">
    <location>
        <begin position="393"/>
        <end position="440"/>
    </location>
</feature>
<evidence type="ECO:0000256" key="2">
    <source>
        <dbReference type="SAM" id="MobiDB-lite"/>
    </source>
</evidence>
<feature type="compositionally biased region" description="Basic and acidic residues" evidence="2">
    <location>
        <begin position="454"/>
        <end position="467"/>
    </location>
</feature>
<feature type="region of interest" description="Disordered" evidence="2">
    <location>
        <begin position="1"/>
        <end position="100"/>
    </location>
</feature>
<feature type="compositionally biased region" description="Basic residues" evidence="2">
    <location>
        <begin position="8"/>
        <end position="20"/>
    </location>
</feature>
<keyword evidence="1" id="KW-0175">Coiled coil</keyword>
<evidence type="ECO:0000313" key="4">
    <source>
        <dbReference type="EMBL" id="EGT31062.1"/>
    </source>
</evidence>
<feature type="transmembrane region" description="Helical" evidence="3">
    <location>
        <begin position="178"/>
        <end position="205"/>
    </location>
</feature>
<feature type="compositionally biased region" description="Basic and acidic residues" evidence="2">
    <location>
        <begin position="1087"/>
        <end position="1102"/>
    </location>
</feature>
<evidence type="ECO:0000256" key="3">
    <source>
        <dbReference type="SAM" id="Phobius"/>
    </source>
</evidence>